<dbReference type="Pfam" id="PF04676">
    <property type="entry name" value="CwfJ_C_2"/>
    <property type="match status" value="1"/>
</dbReference>
<evidence type="ECO:0000313" key="5">
    <source>
        <dbReference type="Proteomes" id="UP000050741"/>
    </source>
</evidence>
<dbReference type="Pfam" id="PF04677">
    <property type="entry name" value="CwfJ_C_1"/>
    <property type="match status" value="1"/>
</dbReference>
<dbReference type="AlphaFoldDB" id="A0A183BJU8"/>
<reference evidence="5" key="2">
    <citation type="submission" date="2014-05" db="EMBL/GenBank/DDBJ databases">
        <title>The genome and life-stage specific transcriptomes of Globodera pallida elucidate key aspects of plant parasitism by a cyst nematode.</title>
        <authorList>
            <person name="Cotton J.A."/>
            <person name="Lilley C.J."/>
            <person name="Jones L.M."/>
            <person name="Kikuchi T."/>
            <person name="Reid A.J."/>
            <person name="Thorpe P."/>
            <person name="Tsai I.J."/>
            <person name="Beasley H."/>
            <person name="Blok V."/>
            <person name="Cock P.J.A."/>
            <person name="Van den Akker S.E."/>
            <person name="Holroyd N."/>
            <person name="Hunt M."/>
            <person name="Mantelin S."/>
            <person name="Naghra H."/>
            <person name="Pain A."/>
            <person name="Palomares-Rius J.E."/>
            <person name="Zarowiecki M."/>
            <person name="Berriman M."/>
            <person name="Jones J.T."/>
            <person name="Urwin P.E."/>
        </authorList>
    </citation>
    <scope>NUCLEOTIDE SEQUENCE [LARGE SCALE GENOMIC DNA]</scope>
    <source>
        <strain evidence="5">Lindley</strain>
    </source>
</reference>
<dbReference type="Gene3D" id="3.30.428.10">
    <property type="entry name" value="HIT-like"/>
    <property type="match status" value="1"/>
</dbReference>
<dbReference type="GO" id="GO:0071014">
    <property type="term" value="C:post-mRNA release spliceosomal complex"/>
    <property type="evidence" value="ECO:0007669"/>
    <property type="project" value="TreeGrafter"/>
</dbReference>
<dbReference type="PANTHER" id="PTHR12072">
    <property type="entry name" value="CWF19, CELL CYCLE CONTROL PROTEIN"/>
    <property type="match status" value="1"/>
</dbReference>
<dbReference type="InterPro" id="IPR036265">
    <property type="entry name" value="HIT-like_sf"/>
</dbReference>
<evidence type="ECO:0000259" key="3">
    <source>
        <dbReference type="Pfam" id="PF04676"/>
    </source>
</evidence>
<dbReference type="SUPFAM" id="SSF54197">
    <property type="entry name" value="HIT-like"/>
    <property type="match status" value="1"/>
</dbReference>
<sequence>MNTNTKQKPVKILCAGEVNGKFAQLSARIKTINQKCGPFDALFCVGEFFGADEEQNKSVLDGELQFPLPTYILGPCCPSTAVNFPAESSELSQSLTFLGRKGILTTANGLSVAYFSGIEAKSDNDQHQQQGETKAFEFNQKSVDDLLSPISANSGFLGVDLLLTSVWPTDVWTHSTNQPASQPEGSKLVARLAAGLRPRYHFAGRGIHYERSPYRNHRILIETTQHVTRFIGLSSMDNVKKEKWLYAFSITPMRNLPRGELVAQPENCSEFPYMAILQDYHRQKVEESERRRAEEGGAVQFFYDMQAAAVEDDDQSADSGGGGGRKRRRDGRATDGQRRPRLDPNACWFCLSNANTEKHLIVSVASHTYAAMPKGPLTERHLLVMSIGHVQSLVAASVEVREEIFKYRDAYSLFCDRNGEVLCIFERNYKTEHLQVQFVPIPKTKGKALRSTFLNLARLKNIEFTFLKDDDNVWDLVKEGSPYFYAEFPDGTRMLSRSMAQFPLQFGREVFTNKALLDCEEKVDWRNCSLKKEEETQLAANLKQQFKPFAFANENSDEDD</sequence>
<dbReference type="InterPro" id="IPR006768">
    <property type="entry name" value="Cwf19-like_C_dom-1"/>
</dbReference>
<feature type="region of interest" description="Disordered" evidence="2">
    <location>
        <begin position="311"/>
        <end position="339"/>
    </location>
</feature>
<keyword evidence="5" id="KW-1185">Reference proteome</keyword>
<reference evidence="5" key="1">
    <citation type="submission" date="2013-12" db="EMBL/GenBank/DDBJ databases">
        <authorList>
            <person name="Aslett M."/>
        </authorList>
    </citation>
    <scope>NUCLEOTIDE SEQUENCE [LARGE SCALE GENOMIC DNA]</scope>
    <source>
        <strain evidence="5">Lindley</strain>
    </source>
</reference>
<dbReference type="WBParaSite" id="GPLIN_000087700">
    <property type="protein sequence ID" value="GPLIN_000087700"/>
    <property type="gene ID" value="GPLIN_000087700"/>
</dbReference>
<evidence type="ECO:0000256" key="1">
    <source>
        <dbReference type="ARBA" id="ARBA00006795"/>
    </source>
</evidence>
<evidence type="ECO:0000259" key="4">
    <source>
        <dbReference type="Pfam" id="PF04677"/>
    </source>
</evidence>
<comment type="similarity">
    <text evidence="1">Belongs to the CWF19 family.</text>
</comment>
<feature type="domain" description="Cwf19-like C-terminal" evidence="4">
    <location>
        <begin position="340"/>
        <end position="453"/>
    </location>
</feature>
<dbReference type="PANTHER" id="PTHR12072:SF4">
    <property type="entry name" value="CWF19-LIKE PROTEIN 1"/>
    <property type="match status" value="1"/>
</dbReference>
<dbReference type="InterPro" id="IPR040194">
    <property type="entry name" value="Cwf19-like"/>
</dbReference>
<proteinExistence type="inferred from homology"/>
<evidence type="ECO:0000256" key="2">
    <source>
        <dbReference type="SAM" id="MobiDB-lite"/>
    </source>
</evidence>
<name>A0A183BJU8_GLOPA</name>
<reference evidence="6" key="3">
    <citation type="submission" date="2016-06" db="UniProtKB">
        <authorList>
            <consortium name="WormBaseParasite"/>
        </authorList>
    </citation>
    <scope>IDENTIFICATION</scope>
</reference>
<dbReference type="GO" id="GO:0000398">
    <property type="term" value="P:mRNA splicing, via spliceosome"/>
    <property type="evidence" value="ECO:0007669"/>
    <property type="project" value="TreeGrafter"/>
</dbReference>
<dbReference type="InterPro" id="IPR006767">
    <property type="entry name" value="Cwf19-like_C_dom-2"/>
</dbReference>
<dbReference type="GO" id="GO:0061632">
    <property type="term" value="F:RNA lariat debranching enzyme activator activity"/>
    <property type="evidence" value="ECO:0007669"/>
    <property type="project" value="TreeGrafter"/>
</dbReference>
<protein>
    <submittedName>
        <fullName evidence="6">CwfJ_C_1 domain-containing protein</fullName>
    </submittedName>
</protein>
<organism evidence="5 6">
    <name type="scientific">Globodera pallida</name>
    <name type="common">Potato cyst nematode worm</name>
    <name type="synonym">Heterodera pallida</name>
    <dbReference type="NCBI Taxonomy" id="36090"/>
    <lineage>
        <taxon>Eukaryota</taxon>
        <taxon>Metazoa</taxon>
        <taxon>Ecdysozoa</taxon>
        <taxon>Nematoda</taxon>
        <taxon>Chromadorea</taxon>
        <taxon>Rhabditida</taxon>
        <taxon>Tylenchina</taxon>
        <taxon>Tylenchomorpha</taxon>
        <taxon>Tylenchoidea</taxon>
        <taxon>Heteroderidae</taxon>
        <taxon>Heteroderinae</taxon>
        <taxon>Globodera</taxon>
    </lineage>
</organism>
<evidence type="ECO:0000313" key="6">
    <source>
        <dbReference type="WBParaSite" id="GPLIN_000087700"/>
    </source>
</evidence>
<accession>A0A183BJU8</accession>
<feature type="domain" description="Cwf19-like protein C-terminal" evidence="3">
    <location>
        <begin position="471"/>
        <end position="551"/>
    </location>
</feature>
<dbReference type="CDD" id="cd07380">
    <property type="entry name" value="MPP_CWF19_N"/>
    <property type="match status" value="1"/>
</dbReference>
<dbReference type="Proteomes" id="UP000050741">
    <property type="component" value="Unassembled WGS sequence"/>
</dbReference>